<keyword evidence="3" id="KW-0645">Protease</keyword>
<sequence>MTDFASLLQPDRQQEARTVHVVDAKGFDAWLGAQSARARGAAEAARFKGKAGEFALLPGDGANDWAVAVGVKDAAKLAPWDLAGAVARLPACSYRLADGRPGAAALGWLLAHYKFDRYLSDKKPVDSRVLLTSDPATAEDVVRLAQATALVRDLVNTPAEDLGPSELAAAAEAQAAEFGARIKVVQGEALKDGFPAVHAVGRAADKAPRLIDLSWGDASHPKLTLVGKGVCFDSGGLDIKPASGMATMKKDMGGAAHALAMARLIMQAKLPVRLRLIIPAVENAISGNAFRPGDILATRKGVSVEIGNTDAEGRLILCDALALAQEDKPDLILDFATLTGAARVALGPELPALFANDDGIADAILTAGREVSDPLWRLPLWEPYRDMLKSEVADINNAGEGGFAGAITAALFLAKFVEAKTQWAHVDLFAWQPASKPGRPKGGEAMTLRAFFRFLEGRYRRPA</sequence>
<comment type="caution">
    <text evidence="7">The sequence shown here is derived from an EMBL/GenBank/DDBJ whole genome shotgun (WGS) entry which is preliminary data.</text>
</comment>
<evidence type="ECO:0000259" key="6">
    <source>
        <dbReference type="PROSITE" id="PS00631"/>
    </source>
</evidence>
<protein>
    <submittedName>
        <fullName evidence="7">Leucyl aminopeptidase family protein</fullName>
    </submittedName>
</protein>
<proteinExistence type="inferred from homology"/>
<evidence type="ECO:0000313" key="7">
    <source>
        <dbReference type="EMBL" id="MFC3711980.1"/>
    </source>
</evidence>
<dbReference type="RefSeq" id="WP_380857988.1">
    <property type="nucleotide sequence ID" value="NZ_JBHRXV010000004.1"/>
</dbReference>
<keyword evidence="4" id="KW-0378">Hydrolase</keyword>
<evidence type="ECO:0000313" key="8">
    <source>
        <dbReference type="Proteomes" id="UP001595615"/>
    </source>
</evidence>
<dbReference type="SUPFAM" id="SSF52949">
    <property type="entry name" value="Macro domain-like"/>
    <property type="match status" value="1"/>
</dbReference>
<dbReference type="CDD" id="cd00433">
    <property type="entry name" value="Peptidase_M17"/>
    <property type="match status" value="1"/>
</dbReference>
<dbReference type="InterPro" id="IPR000819">
    <property type="entry name" value="Peptidase_M17_C"/>
</dbReference>
<dbReference type="Pfam" id="PF00883">
    <property type="entry name" value="Peptidase_M17"/>
    <property type="match status" value="1"/>
</dbReference>
<dbReference type="SUPFAM" id="SSF53187">
    <property type="entry name" value="Zn-dependent exopeptidases"/>
    <property type="match status" value="1"/>
</dbReference>
<reference evidence="8" key="1">
    <citation type="journal article" date="2019" name="Int. J. Syst. Evol. Microbiol.">
        <title>The Global Catalogue of Microorganisms (GCM) 10K type strain sequencing project: providing services to taxonomists for standard genome sequencing and annotation.</title>
        <authorList>
            <consortium name="The Broad Institute Genomics Platform"/>
            <consortium name="The Broad Institute Genome Sequencing Center for Infectious Disease"/>
            <person name="Wu L."/>
            <person name="Ma J."/>
        </authorList>
    </citation>
    <scope>NUCLEOTIDE SEQUENCE [LARGE SCALE GENOMIC DNA]</scope>
    <source>
        <strain evidence="8">KCTC 42644</strain>
    </source>
</reference>
<dbReference type="InterPro" id="IPR011356">
    <property type="entry name" value="Leucine_aapep/pepB"/>
</dbReference>
<dbReference type="PROSITE" id="PS00631">
    <property type="entry name" value="CYTOSOL_AP"/>
    <property type="match status" value="1"/>
</dbReference>
<dbReference type="PANTHER" id="PTHR11963:SF20">
    <property type="entry name" value="PEPTIDASE B"/>
    <property type="match status" value="1"/>
</dbReference>
<dbReference type="Gene3D" id="3.40.630.10">
    <property type="entry name" value="Zn peptidases"/>
    <property type="match status" value="1"/>
</dbReference>
<evidence type="ECO:0000256" key="3">
    <source>
        <dbReference type="ARBA" id="ARBA00022670"/>
    </source>
</evidence>
<keyword evidence="5" id="KW-0464">Manganese</keyword>
<keyword evidence="8" id="KW-1185">Reference proteome</keyword>
<feature type="domain" description="Cytosol aminopeptidase" evidence="6">
    <location>
        <begin position="308"/>
        <end position="315"/>
    </location>
</feature>
<gene>
    <name evidence="7" type="ORF">ACFOMD_05325</name>
</gene>
<keyword evidence="2 7" id="KW-0031">Aminopeptidase</keyword>
<dbReference type="Proteomes" id="UP001595615">
    <property type="component" value="Unassembled WGS sequence"/>
</dbReference>
<comment type="similarity">
    <text evidence="1">Belongs to the peptidase M17 family.</text>
</comment>
<evidence type="ECO:0000256" key="4">
    <source>
        <dbReference type="ARBA" id="ARBA00022801"/>
    </source>
</evidence>
<dbReference type="PANTHER" id="PTHR11963">
    <property type="entry name" value="LEUCINE AMINOPEPTIDASE-RELATED"/>
    <property type="match status" value="1"/>
</dbReference>
<name>A0ABV7X930_9SPHN</name>
<dbReference type="Gene3D" id="3.40.220.10">
    <property type="entry name" value="Leucine Aminopeptidase, subunit E, domain 1"/>
    <property type="match status" value="1"/>
</dbReference>
<dbReference type="EMBL" id="JBHRXV010000004">
    <property type="protein sequence ID" value="MFC3711980.1"/>
    <property type="molecule type" value="Genomic_DNA"/>
</dbReference>
<dbReference type="InterPro" id="IPR043472">
    <property type="entry name" value="Macro_dom-like"/>
</dbReference>
<dbReference type="PRINTS" id="PR00481">
    <property type="entry name" value="LAMNOPPTDASE"/>
</dbReference>
<dbReference type="GO" id="GO:0004177">
    <property type="term" value="F:aminopeptidase activity"/>
    <property type="evidence" value="ECO:0007669"/>
    <property type="project" value="UniProtKB-KW"/>
</dbReference>
<dbReference type="Pfam" id="PF21337">
    <property type="entry name" value="Peptidase_M17_N_1"/>
    <property type="match status" value="1"/>
</dbReference>
<organism evidence="7 8">
    <name type="scientific">Sphingoaurantiacus capsulatus</name>
    <dbReference type="NCBI Taxonomy" id="1771310"/>
    <lineage>
        <taxon>Bacteria</taxon>
        <taxon>Pseudomonadati</taxon>
        <taxon>Pseudomonadota</taxon>
        <taxon>Alphaproteobacteria</taxon>
        <taxon>Sphingomonadales</taxon>
        <taxon>Sphingosinicellaceae</taxon>
        <taxon>Sphingoaurantiacus</taxon>
    </lineage>
</organism>
<accession>A0ABV7X930</accession>
<dbReference type="InterPro" id="IPR048816">
    <property type="entry name" value="Peptidase_M17_N_1"/>
</dbReference>
<evidence type="ECO:0000256" key="5">
    <source>
        <dbReference type="ARBA" id="ARBA00023211"/>
    </source>
</evidence>
<evidence type="ECO:0000256" key="2">
    <source>
        <dbReference type="ARBA" id="ARBA00022438"/>
    </source>
</evidence>
<evidence type="ECO:0000256" key="1">
    <source>
        <dbReference type="ARBA" id="ARBA00009528"/>
    </source>
</evidence>